<dbReference type="AlphaFoldDB" id="A0A9P8L3N6"/>
<protein>
    <submittedName>
        <fullName evidence="2">Uncharacterized protein</fullName>
    </submittedName>
</protein>
<evidence type="ECO:0000313" key="3">
    <source>
        <dbReference type="Proteomes" id="UP000698800"/>
    </source>
</evidence>
<accession>A0A9P8L3N6</accession>
<evidence type="ECO:0000313" key="2">
    <source>
        <dbReference type="EMBL" id="KAH0538724.1"/>
    </source>
</evidence>
<dbReference type="EMBL" id="JAGHQL010000098">
    <property type="protein sequence ID" value="KAH0538724.1"/>
    <property type="molecule type" value="Genomic_DNA"/>
</dbReference>
<reference evidence="2" key="1">
    <citation type="submission" date="2021-03" db="EMBL/GenBank/DDBJ databases">
        <title>Comparative genomics and phylogenomic investigation of the class Geoglossomycetes provide insights into ecological specialization and systematics.</title>
        <authorList>
            <person name="Melie T."/>
            <person name="Pirro S."/>
            <person name="Miller A.N."/>
            <person name="Quandt A."/>
        </authorList>
    </citation>
    <scope>NUCLEOTIDE SEQUENCE</scope>
    <source>
        <strain evidence="2">GBOQ0MN5Z8</strain>
    </source>
</reference>
<dbReference type="OrthoDB" id="5422268at2759"/>
<dbReference type="Proteomes" id="UP000698800">
    <property type="component" value="Unassembled WGS sequence"/>
</dbReference>
<name>A0A9P8L3N6_9PEZI</name>
<gene>
    <name evidence="2" type="ORF">FGG08_004676</name>
</gene>
<comment type="caution">
    <text evidence="2">The sequence shown here is derived from an EMBL/GenBank/DDBJ whole genome shotgun (WGS) entry which is preliminary data.</text>
</comment>
<proteinExistence type="predicted"/>
<keyword evidence="3" id="KW-1185">Reference proteome</keyword>
<evidence type="ECO:0000256" key="1">
    <source>
        <dbReference type="SAM" id="MobiDB-lite"/>
    </source>
</evidence>
<sequence>MPPVHGECDAEIKNRAFSNVVTDPQFSAIGLVLMAILARLNRIICAQSLDESHTPDRALEPRVDEDLGEAVTRDVREDQSQGMNTVSDDANSKILGVAAYGEGIKQLVEVPLASRMPSLKPKRKKRKTGNAIDDLFNTIL</sequence>
<organism evidence="2 3">
    <name type="scientific">Glutinoglossum americanum</name>
    <dbReference type="NCBI Taxonomy" id="1670608"/>
    <lineage>
        <taxon>Eukaryota</taxon>
        <taxon>Fungi</taxon>
        <taxon>Dikarya</taxon>
        <taxon>Ascomycota</taxon>
        <taxon>Pezizomycotina</taxon>
        <taxon>Geoglossomycetes</taxon>
        <taxon>Geoglossales</taxon>
        <taxon>Geoglossaceae</taxon>
        <taxon>Glutinoglossum</taxon>
    </lineage>
</organism>
<feature type="region of interest" description="Disordered" evidence="1">
    <location>
        <begin position="54"/>
        <end position="88"/>
    </location>
</feature>
<feature type="compositionally biased region" description="Basic and acidic residues" evidence="1">
    <location>
        <begin position="54"/>
        <end position="79"/>
    </location>
</feature>